<dbReference type="OrthoDB" id="9909251at2759"/>
<reference evidence="1 2" key="1">
    <citation type="journal article" date="2018" name="Proc. R. Soc. B">
        <title>A non-coding region near Follistatin controls head colour polymorphism in the Gouldian finch.</title>
        <authorList>
            <person name="Toomey M.B."/>
            <person name="Marques C.I."/>
            <person name="Andrade P."/>
            <person name="Araujo P.M."/>
            <person name="Sabatino S."/>
            <person name="Gazda M.A."/>
            <person name="Afonso S."/>
            <person name="Lopes R.J."/>
            <person name="Corbo J.C."/>
            <person name="Carneiro M."/>
        </authorList>
    </citation>
    <scope>NUCLEOTIDE SEQUENCE [LARGE SCALE GENOMIC DNA]</scope>
    <source>
        <strain evidence="1">Red01</strain>
        <tissue evidence="1">Muscle</tissue>
    </source>
</reference>
<feature type="non-terminal residue" evidence="1">
    <location>
        <position position="1"/>
    </location>
</feature>
<dbReference type="EMBL" id="QUSF01000018">
    <property type="protein sequence ID" value="RLW02488.1"/>
    <property type="molecule type" value="Genomic_DNA"/>
</dbReference>
<accession>A0A3L8SJF3</accession>
<comment type="caution">
    <text evidence="1">The sequence shown here is derived from an EMBL/GenBank/DDBJ whole genome shotgun (WGS) entry which is preliminary data.</text>
</comment>
<dbReference type="Proteomes" id="UP000276834">
    <property type="component" value="Unassembled WGS sequence"/>
</dbReference>
<organism evidence="1 2">
    <name type="scientific">Chloebia gouldiae</name>
    <name type="common">Gouldian finch</name>
    <name type="synonym">Erythrura gouldiae</name>
    <dbReference type="NCBI Taxonomy" id="44316"/>
    <lineage>
        <taxon>Eukaryota</taxon>
        <taxon>Metazoa</taxon>
        <taxon>Chordata</taxon>
        <taxon>Craniata</taxon>
        <taxon>Vertebrata</taxon>
        <taxon>Euteleostomi</taxon>
        <taxon>Archelosauria</taxon>
        <taxon>Archosauria</taxon>
        <taxon>Dinosauria</taxon>
        <taxon>Saurischia</taxon>
        <taxon>Theropoda</taxon>
        <taxon>Coelurosauria</taxon>
        <taxon>Aves</taxon>
        <taxon>Neognathae</taxon>
        <taxon>Neoaves</taxon>
        <taxon>Telluraves</taxon>
        <taxon>Australaves</taxon>
        <taxon>Passeriformes</taxon>
        <taxon>Passeroidea</taxon>
        <taxon>Passeridae</taxon>
        <taxon>Chloebia</taxon>
    </lineage>
</organism>
<evidence type="ECO:0000313" key="2">
    <source>
        <dbReference type="Proteomes" id="UP000276834"/>
    </source>
</evidence>
<gene>
    <name evidence="1" type="ORF">DV515_00007275</name>
</gene>
<keyword evidence="2" id="KW-1185">Reference proteome</keyword>
<sequence>EQASWSTLVLLFTDLLRSPREPLALCLVFQLCDKDLESLKVAKYPQLSQFNRYYKLWIPKQSQEPVLEKPQGGKQRACCGTGFCICHPAEGSLGERKQYLGGRWCSDKVERRGFLAPTRAAFVGSKARAAVPEIHSGELQPCKSNIVIIL</sequence>
<dbReference type="AlphaFoldDB" id="A0A3L8SJF3"/>
<name>A0A3L8SJF3_CHLGU</name>
<evidence type="ECO:0000313" key="1">
    <source>
        <dbReference type="EMBL" id="RLW02488.1"/>
    </source>
</evidence>
<protein>
    <submittedName>
        <fullName evidence="1">Uncharacterized protein</fullName>
    </submittedName>
</protein>
<proteinExistence type="predicted"/>